<dbReference type="PANTHER" id="PTHR43016">
    <property type="entry name" value="PRESEQUENCE PROTEASE"/>
    <property type="match status" value="1"/>
</dbReference>
<sequence length="914" mass="105392">MSSNFGPWDILSTVKVSDLYSVVKYRSPDTGLELGQKALQHFFQYSLTIFSTHFFRKRLLLPNIGSEVDCIVKVYHIDGNGHDGGVCFSEMKAVENDPDELSSLCLRQLIFGPDSGYSFSHIGKSSQFRSECNLDKVRKFHEEYYHTSNCCLIVVGAIESNDVFRALAPVLQSLLRCHRVKPTWTKPWLNQPVIRVSEPFLKQIEYPWSFTDRPAVVHCHVKIGIMGPPSLKIMINAWPCALFSSCLKSLCTSNPSLNEKLEVILAAPTVSYSETEFKQTIFTVDFENIPMDVVPNIPILLRKTMIREFKRTVFKIYKMKKIILNSYVAELREMENYPEDKIARAVIPDFLYTSQHNDLMWGFLEESCATMLLEFSLVTVVAYPSQELHDKLQAEMSERIEWRMESGNVKYIKRWAQRLKVASKLLARCPPLETISRFNLPSSNSIGFIRILRQDNPVWANETLCNLYVDDIKSNFVYLTIIMDTSELPPEQRKYLLLFAEGIINAPYIDKFGKFFTAKELQRDVKRDVIEYGTSFGMEWYGNRKDKTKFSCGSFPHLLRFRLKMEITKVKEGFFWAQTILWNTKWQSDKLKEVATKLAKDVDELKTQSSVVARAVLIDSMYLLNSNPRVLSMVRQKMFLRQLVEDLPKTMKKVSKVLESIRNSLLRPENVTVHVAGNLPRMDFHLMENPEARFAISDLLKDTFNYTGFTWEYETKRLSNNWDKVSMKSSECIKRSCCEQIFPMVNGFEGYLIQIAPGITSYLDNDYPLILLAASYFIQEPNGPLYKEIVQPGHAEALDIWLNPQEGLIYFELRGCPSLTTAYTSVFNVMAKHPTGHNGWMSRGHDCYHKSKFEAGRRGRKKVFLSFFYGQHRVLRVFPGGDVFRVMEDLLQCCGKKMTVVPPLENSSMANFMQ</sequence>
<protein>
    <recommendedName>
        <fullName evidence="1">Peptidase M16 C-terminal domain-containing protein</fullName>
    </recommendedName>
</protein>
<dbReference type="SUPFAM" id="SSF63411">
    <property type="entry name" value="LuxS/MPP-like metallohydrolase"/>
    <property type="match status" value="3"/>
</dbReference>
<name>A0A1D2MSB9_ORCCI</name>
<organism evidence="2 3">
    <name type="scientific">Orchesella cincta</name>
    <name type="common">Springtail</name>
    <name type="synonym">Podura cincta</name>
    <dbReference type="NCBI Taxonomy" id="48709"/>
    <lineage>
        <taxon>Eukaryota</taxon>
        <taxon>Metazoa</taxon>
        <taxon>Ecdysozoa</taxon>
        <taxon>Arthropoda</taxon>
        <taxon>Hexapoda</taxon>
        <taxon>Collembola</taxon>
        <taxon>Entomobryomorpha</taxon>
        <taxon>Entomobryoidea</taxon>
        <taxon>Orchesellidae</taxon>
        <taxon>Orchesellinae</taxon>
        <taxon>Orchesella</taxon>
    </lineage>
</organism>
<dbReference type="Proteomes" id="UP000094527">
    <property type="component" value="Unassembled WGS sequence"/>
</dbReference>
<comment type="caution">
    <text evidence="2">The sequence shown here is derived from an EMBL/GenBank/DDBJ whole genome shotgun (WGS) entry which is preliminary data.</text>
</comment>
<dbReference type="EMBL" id="LJIJ01000597">
    <property type="protein sequence ID" value="ODM95980.1"/>
    <property type="molecule type" value="Genomic_DNA"/>
</dbReference>
<dbReference type="GO" id="GO:0046872">
    <property type="term" value="F:metal ion binding"/>
    <property type="evidence" value="ECO:0007669"/>
    <property type="project" value="InterPro"/>
</dbReference>
<evidence type="ECO:0000259" key="1">
    <source>
        <dbReference type="Pfam" id="PF05193"/>
    </source>
</evidence>
<dbReference type="OrthoDB" id="4953at2759"/>
<proteinExistence type="predicted"/>
<evidence type="ECO:0000313" key="2">
    <source>
        <dbReference type="EMBL" id="ODM95980.1"/>
    </source>
</evidence>
<evidence type="ECO:0000313" key="3">
    <source>
        <dbReference type="Proteomes" id="UP000094527"/>
    </source>
</evidence>
<dbReference type="InterPro" id="IPR007863">
    <property type="entry name" value="Peptidase_M16_C"/>
</dbReference>
<feature type="domain" description="Peptidase M16 C-terminal" evidence="1">
    <location>
        <begin position="133"/>
        <end position="175"/>
    </location>
</feature>
<dbReference type="InterPro" id="IPR011249">
    <property type="entry name" value="Metalloenz_LuxS/M16"/>
</dbReference>
<dbReference type="Gene3D" id="3.30.830.10">
    <property type="entry name" value="Metalloenzyme, LuxS/M16 peptidase-like"/>
    <property type="match status" value="3"/>
</dbReference>
<dbReference type="Pfam" id="PF05193">
    <property type="entry name" value="Peptidase_M16_C"/>
    <property type="match status" value="1"/>
</dbReference>
<gene>
    <name evidence="2" type="ORF">Ocin01_10706</name>
</gene>
<keyword evidence="3" id="KW-1185">Reference proteome</keyword>
<accession>A0A1D2MSB9</accession>
<dbReference type="OMA" id="ERIEWRM"/>
<dbReference type="PANTHER" id="PTHR43016:SF16">
    <property type="entry name" value="METALLOPROTEASE, PUTATIVE (AFU_ORTHOLOGUE AFUA_4G07610)-RELATED"/>
    <property type="match status" value="1"/>
</dbReference>
<dbReference type="STRING" id="48709.A0A1D2MSB9"/>
<dbReference type="AlphaFoldDB" id="A0A1D2MSB9"/>
<reference evidence="2 3" key="1">
    <citation type="journal article" date="2016" name="Genome Biol. Evol.">
        <title>Gene Family Evolution Reflects Adaptation to Soil Environmental Stressors in the Genome of the Collembolan Orchesella cincta.</title>
        <authorList>
            <person name="Faddeeva-Vakhrusheva A."/>
            <person name="Derks M.F."/>
            <person name="Anvar S.Y."/>
            <person name="Agamennone V."/>
            <person name="Suring W."/>
            <person name="Smit S."/>
            <person name="van Straalen N.M."/>
            <person name="Roelofs D."/>
        </authorList>
    </citation>
    <scope>NUCLEOTIDE SEQUENCE [LARGE SCALE GENOMIC DNA]</scope>
    <source>
        <tissue evidence="2">Mixed pool</tissue>
    </source>
</reference>